<sequence length="1500" mass="166308">MITVNKRRVGVLAAIVILLIAGAMLWHRFGSRTRIAVINFPDAQYGQLLDAAEGSHIRLDRIKAADLPDAKLSSYALTLIFGMGLRLDDAQAEKVRQSMARGAAVYVHASTSADNEFSNVMGKDLEHIEAYLENGGPKNLRHLFAYVRRAMDGKSLFAGPIEEAQEIPMDTLFHLGQDDYFTDVNAYQDYYQTTGRYREGRPHICLLTALIGPRTSRRGLLDVLIRRLEALDLNVYPIAGFRNRLSYMREIAPDLVVYFPHGRVQMMGQADAVVAWLRERNIPLLCPINVMEPYDEWLNGQQGMVGGLLSQSVVMPELDGGVEPFVVSAQFPDERGLLASRPIPERMNTFVRRIQKWLALRSKPNAEKRVAIVYFKGPGRNAMVASGMEVPASLLNVLRHLRDNGYATGLLPETVAEFEAMIQRQGPVLGPYAQGAFDDFVREGDPELIRTEDYLAWVQEQLPSELYTQVEASYGAAPGQYLSLSQDGQTYLALPRVRFGNIVILPQLMPGIGDDTNKLVHGVKAAPPHPYIATYLWARHGFGADALVHFGTHGSLEFTPWKQSALSQMDWSDALTGDLPHPYIYTINNIGEAVVAKRRSYATLVSHLTPPFMASDLYGPLAALADAVHGYLNTPDDALRAEYAQDIRAGVKELDLDKDLEFEDFVDRPLDRAEIDALHHYLRSLAIEKVTRGNYVLGRPYEEAFARETAGLMALEPVTYALVRLDEARGGAHADRGDHVAATDQEAQTHPHAHHAVDEVLRPYAAQIIEEILSGQASWQDYVSDADLARLTAWDEARQMKSSGPPHSRDCGCPACRAWVAAHAQQEKGQPSETVEDADEAAVQRRLWVARACRPPHREVLFQTADMESFRAAVETWELDRTLEVKSMLSFYAEHTDLAEEVGEQPGKDNIALAALLRLGRAPIERALKVVDGHRADLQENERTYVQAVRTLRDALQEVNHYQASLLASTDAELDSLVRVLAGGYVAPSPGGDALRSPKAIPTGRNLTAIDMDKTPTPQSWRVGVQLAESTLQKRLDETGQYPKKVAVTLWGGELIRTEGAQIAMIFHFLGVEPVRNARGTVHAVQLVPMEKLQRPRIDVVVQTSGQARDIAVSRLFLIEEAVKLASNADDPQEFPNRVKEGTLAAEAVMKDKGLSPLDARTFATARVFGGVNGNYGTGIMGLVESGDRWEEDTELTDQYLKNMGAMYTKDHWGHYQPGVFTAALQNTDTVVQSRSSNQSGPLSLDHVYEFMGGINAVIRNVTGEEPDAMFSDLRNPNNPKVQGAKEAIWTESRTTLMNPKYIKAMQAEGSSAAESFAETFRNTYAWNVLKPVAIDNELWEGLYDVYVRDSLGLDMKAYFKEKNPYALQEMSAVMLETIRKGYWPADAEVVKTLAELHVELVKDHEPGCSTFVCDNAKLRDVIAQNVAAEVAQTYRQQIEQVRVGRSAQAVDGMTLTQQTMTLDAIKNAVSQSLPTILMLLALVGLFIAAVFLGVRRHGN</sequence>
<dbReference type="Pfam" id="PF02514">
    <property type="entry name" value="CobN-Mg_chel"/>
    <property type="match status" value="1"/>
</dbReference>
<keyword evidence="4" id="KW-1185">Reference proteome</keyword>
<name>A0AAW6TT89_9BACT</name>
<dbReference type="PANTHER" id="PTHR44119:SF1">
    <property type="entry name" value="MAGNESIUM-CHELATASE SUBUNIT CHLH, CHLOROPLASTIC"/>
    <property type="match status" value="1"/>
</dbReference>
<feature type="domain" description="CobN/magnesium chelatase" evidence="2">
    <location>
        <begin position="130"/>
        <end position="1390"/>
    </location>
</feature>
<evidence type="ECO:0000313" key="3">
    <source>
        <dbReference type="EMBL" id="MDI6447494.1"/>
    </source>
</evidence>
<dbReference type="PANTHER" id="PTHR44119">
    <property type="entry name" value="MAGNESIUM-CHELATASE SUBUNIT CHLH, CHLOROPLASTIC"/>
    <property type="match status" value="1"/>
</dbReference>
<keyword evidence="1" id="KW-0812">Transmembrane</keyword>
<dbReference type="EMBL" id="JASCXX010000001">
    <property type="protein sequence ID" value="MDI6447494.1"/>
    <property type="molecule type" value="Genomic_DNA"/>
</dbReference>
<protein>
    <submittedName>
        <fullName evidence="3">Cobaltochelatase subunit CobN</fullName>
    </submittedName>
</protein>
<comment type="caution">
    <text evidence="3">The sequence shown here is derived from an EMBL/GenBank/DDBJ whole genome shotgun (WGS) entry which is preliminary data.</text>
</comment>
<accession>A0AAW6TT89</accession>
<dbReference type="Proteomes" id="UP001431776">
    <property type="component" value="Unassembled WGS sequence"/>
</dbReference>
<feature type="transmembrane region" description="Helical" evidence="1">
    <location>
        <begin position="1477"/>
        <end position="1495"/>
    </location>
</feature>
<evidence type="ECO:0000313" key="4">
    <source>
        <dbReference type="Proteomes" id="UP001431776"/>
    </source>
</evidence>
<keyword evidence="1" id="KW-1133">Transmembrane helix</keyword>
<organism evidence="3 4">
    <name type="scientific">Anaerobaca lacustris</name>
    <dbReference type="NCBI Taxonomy" id="3044600"/>
    <lineage>
        <taxon>Bacteria</taxon>
        <taxon>Pseudomonadati</taxon>
        <taxon>Planctomycetota</taxon>
        <taxon>Phycisphaerae</taxon>
        <taxon>Sedimentisphaerales</taxon>
        <taxon>Anaerobacaceae</taxon>
        <taxon>Anaerobaca</taxon>
    </lineage>
</organism>
<dbReference type="RefSeq" id="WP_349242905.1">
    <property type="nucleotide sequence ID" value="NZ_JASCXX010000001.1"/>
</dbReference>
<evidence type="ECO:0000256" key="1">
    <source>
        <dbReference type="SAM" id="Phobius"/>
    </source>
</evidence>
<keyword evidence="1" id="KW-0472">Membrane</keyword>
<evidence type="ECO:0000259" key="2">
    <source>
        <dbReference type="Pfam" id="PF02514"/>
    </source>
</evidence>
<proteinExistence type="predicted"/>
<gene>
    <name evidence="3" type="ORF">QJ522_00440</name>
</gene>
<dbReference type="InterPro" id="IPR003672">
    <property type="entry name" value="CobN/Mg_chltase"/>
</dbReference>
<reference evidence="3" key="1">
    <citation type="submission" date="2023-05" db="EMBL/GenBank/DDBJ databases">
        <title>Anaerotaeda fermentans gen. nov., sp. nov., a novel anaerobic planctomycete of the new family within the order Sedimentisphaerales isolated from Taman Peninsula, Russia.</title>
        <authorList>
            <person name="Khomyakova M.A."/>
            <person name="Merkel A.Y."/>
            <person name="Slobodkin A.I."/>
        </authorList>
    </citation>
    <scope>NUCLEOTIDE SEQUENCE</scope>
    <source>
        <strain evidence="3">M17dextr</strain>
    </source>
</reference>